<evidence type="ECO:0000313" key="4">
    <source>
        <dbReference type="RefSeq" id="XP_010254384.1"/>
    </source>
</evidence>
<dbReference type="RefSeq" id="XP_010254383.1">
    <property type="nucleotide sequence ID" value="XM_010256081.2"/>
</dbReference>
<keyword evidence="1" id="KW-0472">Membrane</keyword>
<keyword evidence="1" id="KW-0812">Transmembrane</keyword>
<reference evidence="3 4" key="1">
    <citation type="submission" date="2025-04" db="UniProtKB">
        <authorList>
            <consortium name="RefSeq"/>
        </authorList>
    </citation>
    <scope>IDENTIFICATION</scope>
</reference>
<dbReference type="GeneID" id="104595378"/>
<keyword evidence="1" id="KW-1133">Transmembrane helix</keyword>
<dbReference type="OrthoDB" id="1921626at2759"/>
<dbReference type="InterPro" id="IPR021467">
    <property type="entry name" value="DUF3119"/>
</dbReference>
<accession>A0A1U7ZYU5</accession>
<organism evidence="2 4">
    <name type="scientific">Nelumbo nucifera</name>
    <name type="common">Sacred lotus</name>
    <dbReference type="NCBI Taxonomy" id="4432"/>
    <lineage>
        <taxon>Eukaryota</taxon>
        <taxon>Viridiplantae</taxon>
        <taxon>Streptophyta</taxon>
        <taxon>Embryophyta</taxon>
        <taxon>Tracheophyta</taxon>
        <taxon>Spermatophyta</taxon>
        <taxon>Magnoliopsida</taxon>
        <taxon>Proteales</taxon>
        <taxon>Nelumbonaceae</taxon>
        <taxon>Nelumbo</taxon>
    </lineage>
</organism>
<dbReference type="Proteomes" id="UP000189703">
    <property type="component" value="Unplaced"/>
</dbReference>
<dbReference type="eggNOG" id="ENOG502R1VP">
    <property type="taxonomic scope" value="Eukaryota"/>
</dbReference>
<evidence type="ECO:0000313" key="2">
    <source>
        <dbReference type="Proteomes" id="UP000189703"/>
    </source>
</evidence>
<proteinExistence type="predicted"/>
<dbReference type="RefSeq" id="XP_010254384.1">
    <property type="nucleotide sequence ID" value="XM_010256082.2"/>
</dbReference>
<feature type="transmembrane region" description="Helical" evidence="1">
    <location>
        <begin position="88"/>
        <end position="109"/>
    </location>
</feature>
<keyword evidence="2" id="KW-1185">Reference proteome</keyword>
<evidence type="ECO:0000313" key="3">
    <source>
        <dbReference type="RefSeq" id="XP_010254383.1"/>
    </source>
</evidence>
<evidence type="ECO:0000256" key="1">
    <source>
        <dbReference type="SAM" id="Phobius"/>
    </source>
</evidence>
<dbReference type="PANTHER" id="PTHR35550">
    <property type="match status" value="1"/>
</dbReference>
<sequence length="209" mass="23509">MASALFSTSLFVSPPSREVKGYRRILPSSFYGNVVHLTSLIRREGSRSSGRCNVVASVLGRRVKKRETVIPDPDYRIPVVLLGLSGGLVYTNNLLPAAPIGLLGLLLLFQTTRVRFVFDEDALEVKIGNQLQESGENVFVGGQNRWKYSTFVNWELWWPNFPILVYFKETQTRPEGQVHFFPVIFNGKQLYDVMVERAGPSKTSGPKNS</sequence>
<dbReference type="KEGG" id="nnu:104595378"/>
<dbReference type="AlphaFoldDB" id="A0A1U7ZYU5"/>
<dbReference type="OMA" id="PDYRISI"/>
<protein>
    <submittedName>
        <fullName evidence="3 4">Uncharacterized protein LOC104595378</fullName>
    </submittedName>
</protein>
<name>A0A1U7ZYU5_NELNU</name>
<gene>
    <name evidence="3 4" type="primary">LOC104595378</name>
</gene>
<dbReference type="Pfam" id="PF11317">
    <property type="entry name" value="DUF3119"/>
    <property type="match status" value="1"/>
</dbReference>
<dbReference type="PANTHER" id="PTHR35550:SF2">
    <property type="entry name" value="OS05G0401200 PROTEIN"/>
    <property type="match status" value="1"/>
</dbReference>